<dbReference type="NCBIfam" id="NF001399">
    <property type="entry name" value="PRK00283.1"/>
    <property type="match status" value="1"/>
</dbReference>
<dbReference type="InterPro" id="IPR023009">
    <property type="entry name" value="Tyrosine_recombinase_XerC/XerD"/>
</dbReference>
<proteinExistence type="inferred from homology"/>
<evidence type="ECO:0000256" key="3">
    <source>
        <dbReference type="ARBA" id="ARBA00015804"/>
    </source>
</evidence>
<dbReference type="InterPro" id="IPR050090">
    <property type="entry name" value="Tyrosine_recombinase_XerCD"/>
</dbReference>
<evidence type="ECO:0000256" key="6">
    <source>
        <dbReference type="ARBA" id="ARBA00022829"/>
    </source>
</evidence>
<dbReference type="CDD" id="cd00798">
    <property type="entry name" value="INT_XerDC_C"/>
    <property type="match status" value="1"/>
</dbReference>
<dbReference type="InterPro" id="IPR011010">
    <property type="entry name" value="DNA_brk_join_enz"/>
</dbReference>
<evidence type="ECO:0000256" key="8">
    <source>
        <dbReference type="ARBA" id="ARBA00023125"/>
    </source>
</evidence>
<comment type="function">
    <text evidence="11">Site-specific tyrosine recombinase, which acts by catalyzing the cutting and rejoining of the recombining DNA molecules. The XerC-XerD complex is essential to convert dimers of the bacterial chromosome into monomers to permit their segregation at cell division. It also contributes to the segregational stability of plasmids.</text>
</comment>
<keyword evidence="5 11" id="KW-0132">Cell division</keyword>
<protein>
    <recommendedName>
        <fullName evidence="3 11">Tyrosine recombinase XerC</fullName>
    </recommendedName>
</protein>
<dbReference type="AlphaFoldDB" id="A0A091BGA1"/>
<dbReference type="PANTHER" id="PTHR30349:SF81">
    <property type="entry name" value="TYROSINE RECOMBINASE XERC"/>
    <property type="match status" value="1"/>
</dbReference>
<dbReference type="NCBIfam" id="TIGR02224">
    <property type="entry name" value="recomb_XerC"/>
    <property type="match status" value="1"/>
</dbReference>
<evidence type="ECO:0000256" key="4">
    <source>
        <dbReference type="ARBA" id="ARBA00022490"/>
    </source>
</evidence>
<dbReference type="SUPFAM" id="SSF56349">
    <property type="entry name" value="DNA breaking-rejoining enzymes"/>
    <property type="match status" value="1"/>
</dbReference>
<comment type="subunit">
    <text evidence="11">Forms a cyclic heterotetrameric complex composed of two molecules of XerC and two molecules of XerD.</text>
</comment>
<feature type="active site" evidence="11">
    <location>
        <position position="249"/>
    </location>
</feature>
<dbReference type="eggNOG" id="COG4973">
    <property type="taxonomic scope" value="Bacteria"/>
</dbReference>
<feature type="active site" description="O-(3'-phospho-DNA)-tyrosine intermediate" evidence="11">
    <location>
        <position position="284"/>
    </location>
</feature>
<keyword evidence="15" id="KW-1185">Reference proteome</keyword>
<keyword evidence="7 11" id="KW-0229">DNA integration</keyword>
<evidence type="ECO:0000313" key="14">
    <source>
        <dbReference type="EMBL" id="KFN49829.1"/>
    </source>
</evidence>
<dbReference type="PANTHER" id="PTHR30349">
    <property type="entry name" value="PHAGE INTEGRASE-RELATED"/>
    <property type="match status" value="1"/>
</dbReference>
<dbReference type="HAMAP" id="MF_01808">
    <property type="entry name" value="Recomb_XerC_XerD"/>
    <property type="match status" value="1"/>
</dbReference>
<sequence>MDALPPSLREPLEAFLAHLRVERRLSPHTLAAYGRDLGELAAWLQAEGIADWRRLDQERLRTHVAGLHRGDPRGGRAGLSGKSLQRRLSAVRSFYRWCERGEAQPHDPAAGLRAPKAPRRLPQVLDVDEMKVLVEVPTDAPLGVRDRAMLELFYSSGLRLSELCALRWNALDLEGGLVTVTGKGGKSRLVPVGRHALAALRELRAETGAGNEAPVFTGRRGAAIAPRTVQQRLRVLAQRQGLFKRVHPHLLRHSFASHVLESSGDLRGVQELLGHADIATTQIYTHLDFQHLAKVYDAAHPRAKRKRVTSGE</sequence>
<dbReference type="InterPro" id="IPR011931">
    <property type="entry name" value="Recomb_XerC"/>
</dbReference>
<keyword evidence="10 11" id="KW-0131">Cell cycle</keyword>
<dbReference type="Pfam" id="PF02899">
    <property type="entry name" value="Phage_int_SAM_1"/>
    <property type="match status" value="1"/>
</dbReference>
<feature type="active site" evidence="11">
    <location>
        <position position="275"/>
    </location>
</feature>
<dbReference type="InterPro" id="IPR004107">
    <property type="entry name" value="Integrase_SAM-like_N"/>
</dbReference>
<dbReference type="Gene3D" id="1.10.443.10">
    <property type="entry name" value="Intergrase catalytic core"/>
    <property type="match status" value="1"/>
</dbReference>
<evidence type="ECO:0000256" key="2">
    <source>
        <dbReference type="ARBA" id="ARBA00006657"/>
    </source>
</evidence>
<dbReference type="Proteomes" id="UP000029391">
    <property type="component" value="Unassembled WGS sequence"/>
</dbReference>
<feature type="active site" evidence="11">
    <location>
        <position position="159"/>
    </location>
</feature>
<dbReference type="PROSITE" id="PS51900">
    <property type="entry name" value="CB"/>
    <property type="match status" value="1"/>
</dbReference>
<comment type="similarity">
    <text evidence="2 11">Belongs to the 'phage' integrase family. XerC subfamily.</text>
</comment>
<evidence type="ECO:0000259" key="13">
    <source>
        <dbReference type="PROSITE" id="PS51900"/>
    </source>
</evidence>
<dbReference type="GO" id="GO:0051301">
    <property type="term" value="P:cell division"/>
    <property type="evidence" value="ECO:0007669"/>
    <property type="project" value="UniProtKB-UniRule"/>
</dbReference>
<feature type="domain" description="Core-binding (CB)" evidence="13">
    <location>
        <begin position="6"/>
        <end position="99"/>
    </location>
</feature>
<dbReference type="GO" id="GO:0005737">
    <property type="term" value="C:cytoplasm"/>
    <property type="evidence" value="ECO:0007669"/>
    <property type="project" value="UniProtKB-SubCell"/>
</dbReference>
<keyword evidence="8 11" id="KW-0238">DNA-binding</keyword>
<comment type="subcellular location">
    <subcellularLocation>
        <location evidence="1 11">Cytoplasm</location>
    </subcellularLocation>
</comment>
<dbReference type="OrthoDB" id="9801717at2"/>
<dbReference type="STRING" id="1121013.GCA_000426365_02343"/>
<accession>A0A091BGA1</accession>
<dbReference type="InterPro" id="IPR044068">
    <property type="entry name" value="CB"/>
</dbReference>
<evidence type="ECO:0000256" key="9">
    <source>
        <dbReference type="ARBA" id="ARBA00023172"/>
    </source>
</evidence>
<evidence type="ECO:0000256" key="11">
    <source>
        <dbReference type="HAMAP-Rule" id="MF_01808"/>
    </source>
</evidence>
<feature type="domain" description="Tyr recombinase" evidence="12">
    <location>
        <begin position="120"/>
        <end position="297"/>
    </location>
</feature>
<dbReference type="EMBL" id="AWXU01000028">
    <property type="protein sequence ID" value="KFN49829.1"/>
    <property type="molecule type" value="Genomic_DNA"/>
</dbReference>
<dbReference type="PROSITE" id="PS51898">
    <property type="entry name" value="TYR_RECOMBINASE"/>
    <property type="match status" value="1"/>
</dbReference>
<reference evidence="14 15" key="1">
    <citation type="submission" date="2013-09" db="EMBL/GenBank/DDBJ databases">
        <title>Genome sequencing of Arenimonas composti.</title>
        <authorList>
            <person name="Chen F."/>
            <person name="Wang G."/>
        </authorList>
    </citation>
    <scope>NUCLEOTIDE SEQUENCE [LARGE SCALE GENOMIC DNA]</scope>
    <source>
        <strain evidence="14 15">TR7-09</strain>
    </source>
</reference>
<evidence type="ECO:0000256" key="7">
    <source>
        <dbReference type="ARBA" id="ARBA00022908"/>
    </source>
</evidence>
<dbReference type="GO" id="GO:0009037">
    <property type="term" value="F:tyrosine-based site-specific recombinase activity"/>
    <property type="evidence" value="ECO:0007669"/>
    <property type="project" value="UniProtKB-UniRule"/>
</dbReference>
<dbReference type="Pfam" id="PF00589">
    <property type="entry name" value="Phage_integrase"/>
    <property type="match status" value="1"/>
</dbReference>
<keyword evidence="9 11" id="KW-0233">DNA recombination</keyword>
<dbReference type="InterPro" id="IPR013762">
    <property type="entry name" value="Integrase-like_cat_sf"/>
</dbReference>
<dbReference type="Gene3D" id="1.10.150.130">
    <property type="match status" value="1"/>
</dbReference>
<comment type="caution">
    <text evidence="14">The sequence shown here is derived from an EMBL/GenBank/DDBJ whole genome shotgun (WGS) entry which is preliminary data.</text>
</comment>
<dbReference type="InterPro" id="IPR010998">
    <property type="entry name" value="Integrase_recombinase_N"/>
</dbReference>
<evidence type="ECO:0000259" key="12">
    <source>
        <dbReference type="PROSITE" id="PS51898"/>
    </source>
</evidence>
<dbReference type="GO" id="GO:0006313">
    <property type="term" value="P:DNA transposition"/>
    <property type="evidence" value="ECO:0007669"/>
    <property type="project" value="UniProtKB-UniRule"/>
</dbReference>
<dbReference type="InterPro" id="IPR002104">
    <property type="entry name" value="Integrase_catalytic"/>
</dbReference>
<dbReference type="GO" id="GO:0007059">
    <property type="term" value="P:chromosome segregation"/>
    <property type="evidence" value="ECO:0007669"/>
    <property type="project" value="UniProtKB-UniRule"/>
</dbReference>
<feature type="active site" evidence="11">
    <location>
        <position position="252"/>
    </location>
</feature>
<keyword evidence="4 11" id="KW-0963">Cytoplasm</keyword>
<organism evidence="14 15">
    <name type="scientific">Arenimonas composti TR7-09 = DSM 18010</name>
    <dbReference type="NCBI Taxonomy" id="1121013"/>
    <lineage>
        <taxon>Bacteria</taxon>
        <taxon>Pseudomonadati</taxon>
        <taxon>Pseudomonadota</taxon>
        <taxon>Gammaproteobacteria</taxon>
        <taxon>Lysobacterales</taxon>
        <taxon>Lysobacteraceae</taxon>
        <taxon>Arenimonas</taxon>
    </lineage>
</organism>
<evidence type="ECO:0000313" key="15">
    <source>
        <dbReference type="Proteomes" id="UP000029391"/>
    </source>
</evidence>
<keyword evidence="6 11" id="KW-0159">Chromosome partition</keyword>
<evidence type="ECO:0000256" key="10">
    <source>
        <dbReference type="ARBA" id="ARBA00023306"/>
    </source>
</evidence>
<dbReference type="RefSeq" id="WP_043797590.1">
    <property type="nucleotide sequence ID" value="NZ_AUFF01000007.1"/>
</dbReference>
<dbReference type="GO" id="GO:0003677">
    <property type="term" value="F:DNA binding"/>
    <property type="evidence" value="ECO:0007669"/>
    <property type="project" value="UniProtKB-UniRule"/>
</dbReference>
<name>A0A091BGA1_9GAMM</name>
<gene>
    <name evidence="11" type="primary">xerC</name>
    <name evidence="14" type="ORF">P873_08895</name>
</gene>
<feature type="active site" evidence="11">
    <location>
        <position position="183"/>
    </location>
</feature>
<evidence type="ECO:0000256" key="1">
    <source>
        <dbReference type="ARBA" id="ARBA00004496"/>
    </source>
</evidence>
<evidence type="ECO:0000256" key="5">
    <source>
        <dbReference type="ARBA" id="ARBA00022618"/>
    </source>
</evidence>